<evidence type="ECO:0000313" key="4">
    <source>
        <dbReference type="Proteomes" id="UP000775872"/>
    </source>
</evidence>
<evidence type="ECO:0008006" key="5">
    <source>
        <dbReference type="Google" id="ProtNLM"/>
    </source>
</evidence>
<keyword evidence="2" id="KW-0732">Signal</keyword>
<keyword evidence="4" id="KW-1185">Reference proteome</keyword>
<feature type="signal peptide" evidence="2">
    <location>
        <begin position="1"/>
        <end position="23"/>
    </location>
</feature>
<feature type="chain" id="PRO_5040116510" description="Secreted protein" evidence="2">
    <location>
        <begin position="24"/>
        <end position="79"/>
    </location>
</feature>
<comment type="caution">
    <text evidence="3">The sequence shown here is derived from an EMBL/GenBank/DDBJ whole genome shotgun (WGS) entry which is preliminary data.</text>
</comment>
<reference evidence="3 4" key="2">
    <citation type="submission" date="2021-10" db="EMBL/GenBank/DDBJ databases">
        <authorList>
            <person name="Piombo E."/>
        </authorList>
    </citation>
    <scope>NUCLEOTIDE SEQUENCE [LARGE SCALE GENOMIC DNA]</scope>
</reference>
<dbReference type="EMBL" id="CABFOC020000082">
    <property type="protein sequence ID" value="CAH0057922.1"/>
    <property type="molecule type" value="Genomic_DNA"/>
</dbReference>
<dbReference type="Proteomes" id="UP000775872">
    <property type="component" value="Unassembled WGS sequence"/>
</dbReference>
<sequence length="79" mass="8791">MVAIKHFSVASLMWLGLASYGLATHQENPRGLDKLDERQLDELEVRDLEERGRNLPTPSSSHGGGPRRGGKKIVKRGRN</sequence>
<feature type="compositionally biased region" description="Basic residues" evidence="1">
    <location>
        <begin position="68"/>
        <end position="79"/>
    </location>
</feature>
<proteinExistence type="predicted"/>
<accession>A0A9P0EQ20</accession>
<evidence type="ECO:0000256" key="1">
    <source>
        <dbReference type="SAM" id="MobiDB-lite"/>
    </source>
</evidence>
<dbReference type="AlphaFoldDB" id="A0A9P0EQ20"/>
<evidence type="ECO:0000256" key="2">
    <source>
        <dbReference type="SAM" id="SignalP"/>
    </source>
</evidence>
<evidence type="ECO:0000313" key="3">
    <source>
        <dbReference type="EMBL" id="CAH0057922.1"/>
    </source>
</evidence>
<feature type="region of interest" description="Disordered" evidence="1">
    <location>
        <begin position="45"/>
        <end position="79"/>
    </location>
</feature>
<dbReference type="OrthoDB" id="10555493at2759"/>
<organism evidence="3 4">
    <name type="scientific">Clonostachys solani</name>
    <dbReference type="NCBI Taxonomy" id="160281"/>
    <lineage>
        <taxon>Eukaryota</taxon>
        <taxon>Fungi</taxon>
        <taxon>Dikarya</taxon>
        <taxon>Ascomycota</taxon>
        <taxon>Pezizomycotina</taxon>
        <taxon>Sordariomycetes</taxon>
        <taxon>Hypocreomycetidae</taxon>
        <taxon>Hypocreales</taxon>
        <taxon>Bionectriaceae</taxon>
        <taxon>Clonostachys</taxon>
    </lineage>
</organism>
<reference evidence="4" key="1">
    <citation type="submission" date="2019-06" db="EMBL/GenBank/DDBJ databases">
        <authorList>
            <person name="Broberg M."/>
        </authorList>
    </citation>
    <scope>NUCLEOTIDE SEQUENCE [LARGE SCALE GENOMIC DNA]</scope>
</reference>
<name>A0A9P0EQ20_9HYPO</name>
<protein>
    <recommendedName>
        <fullName evidence="5">Secreted protein</fullName>
    </recommendedName>
</protein>
<gene>
    <name evidence="3" type="ORF">CSOL1703_00008399</name>
</gene>